<proteinExistence type="inferred from homology"/>
<reference evidence="10 11" key="1">
    <citation type="submission" date="2017-02" db="EMBL/GenBank/DDBJ databases">
        <title>Amycolatopsis azurea DSM 43854 draft genome.</title>
        <authorList>
            <person name="Mayilraj S."/>
        </authorList>
    </citation>
    <scope>NUCLEOTIDE SEQUENCE [LARGE SCALE GENOMIC DNA]</scope>
    <source>
        <strain evidence="10 11">DSM 43854</strain>
    </source>
</reference>
<dbReference type="Proteomes" id="UP000188551">
    <property type="component" value="Unassembled WGS sequence"/>
</dbReference>
<dbReference type="Gene3D" id="3.60.20.10">
    <property type="entry name" value="Glutamine Phosphoribosylpyrophosphate, subunit 1, domain 1"/>
    <property type="match status" value="1"/>
</dbReference>
<dbReference type="InterPro" id="IPR017932">
    <property type="entry name" value="GATase_2_dom"/>
</dbReference>
<comment type="catalytic activity">
    <reaction evidence="8">
        <text>L-aspartate + L-glutamine + ATP + H2O = L-asparagine + L-glutamate + AMP + diphosphate + H(+)</text>
        <dbReference type="Rhea" id="RHEA:12228"/>
        <dbReference type="ChEBI" id="CHEBI:15377"/>
        <dbReference type="ChEBI" id="CHEBI:15378"/>
        <dbReference type="ChEBI" id="CHEBI:29985"/>
        <dbReference type="ChEBI" id="CHEBI:29991"/>
        <dbReference type="ChEBI" id="CHEBI:30616"/>
        <dbReference type="ChEBI" id="CHEBI:33019"/>
        <dbReference type="ChEBI" id="CHEBI:58048"/>
        <dbReference type="ChEBI" id="CHEBI:58359"/>
        <dbReference type="ChEBI" id="CHEBI:456215"/>
        <dbReference type="EC" id="6.3.5.4"/>
    </reaction>
</comment>
<evidence type="ECO:0000313" key="10">
    <source>
        <dbReference type="EMBL" id="OOC08118.1"/>
    </source>
</evidence>
<dbReference type="InterPro" id="IPR001962">
    <property type="entry name" value="Asn_synthase"/>
</dbReference>
<dbReference type="InterPro" id="IPR014729">
    <property type="entry name" value="Rossmann-like_a/b/a_fold"/>
</dbReference>
<dbReference type="EMBL" id="MUXN01000002">
    <property type="protein sequence ID" value="OOC08118.1"/>
    <property type="molecule type" value="Genomic_DNA"/>
</dbReference>
<dbReference type="PIRSF" id="PIRSF001589">
    <property type="entry name" value="Asn_synthetase_glu-h"/>
    <property type="match status" value="1"/>
</dbReference>
<dbReference type="SUPFAM" id="SSF56235">
    <property type="entry name" value="N-terminal nucleophile aminohydrolases (Ntn hydrolases)"/>
    <property type="match status" value="1"/>
</dbReference>
<comment type="similarity">
    <text evidence="2">Belongs to the asparagine synthetase family.</text>
</comment>
<evidence type="ECO:0000256" key="2">
    <source>
        <dbReference type="ARBA" id="ARBA00005752"/>
    </source>
</evidence>
<evidence type="ECO:0000256" key="3">
    <source>
        <dbReference type="ARBA" id="ARBA00012737"/>
    </source>
</evidence>
<dbReference type="CDD" id="cd01991">
    <property type="entry name" value="Asn_synthase_B_C"/>
    <property type="match status" value="1"/>
</dbReference>
<dbReference type="EC" id="6.3.5.4" evidence="3"/>
<keyword evidence="5" id="KW-0067">ATP-binding</keyword>
<dbReference type="NCBIfam" id="TIGR01536">
    <property type="entry name" value="asn_synth_AEB"/>
    <property type="match status" value="1"/>
</dbReference>
<dbReference type="Pfam" id="PF00733">
    <property type="entry name" value="Asn_synthase"/>
    <property type="match status" value="1"/>
</dbReference>
<comment type="caution">
    <text evidence="10">The sequence shown here is derived from an EMBL/GenBank/DDBJ whole genome shotgun (WGS) entry which is preliminary data.</text>
</comment>
<evidence type="ECO:0000259" key="9">
    <source>
        <dbReference type="PROSITE" id="PS51278"/>
    </source>
</evidence>
<evidence type="ECO:0000313" key="11">
    <source>
        <dbReference type="Proteomes" id="UP000188551"/>
    </source>
</evidence>
<dbReference type="Pfam" id="PF13537">
    <property type="entry name" value="GATase_7"/>
    <property type="match status" value="1"/>
</dbReference>
<dbReference type="CDD" id="cd00712">
    <property type="entry name" value="AsnB"/>
    <property type="match status" value="1"/>
</dbReference>
<keyword evidence="6" id="KW-0028">Amino-acid biosynthesis</keyword>
<dbReference type="InterPro" id="IPR006426">
    <property type="entry name" value="Asn_synth_AEB"/>
</dbReference>
<comment type="pathway">
    <text evidence="1">Amino-acid biosynthesis; L-asparagine biosynthesis; L-asparagine from L-aspartate (L-Gln route): step 1/1.</text>
</comment>
<dbReference type="SUPFAM" id="SSF52402">
    <property type="entry name" value="Adenine nucleotide alpha hydrolases-like"/>
    <property type="match status" value="1"/>
</dbReference>
<dbReference type="InterPro" id="IPR029055">
    <property type="entry name" value="Ntn_hydrolases_N"/>
</dbReference>
<dbReference type="PANTHER" id="PTHR43284:SF1">
    <property type="entry name" value="ASPARAGINE SYNTHETASE"/>
    <property type="match status" value="1"/>
</dbReference>
<organism evidence="10 11">
    <name type="scientific">Amycolatopsis azurea DSM 43854</name>
    <dbReference type="NCBI Taxonomy" id="1238180"/>
    <lineage>
        <taxon>Bacteria</taxon>
        <taxon>Bacillati</taxon>
        <taxon>Actinomycetota</taxon>
        <taxon>Actinomycetes</taxon>
        <taxon>Pseudonocardiales</taxon>
        <taxon>Pseudonocardiaceae</taxon>
        <taxon>Amycolatopsis</taxon>
    </lineage>
</organism>
<evidence type="ECO:0000256" key="5">
    <source>
        <dbReference type="ARBA" id="ARBA00022840"/>
    </source>
</evidence>
<evidence type="ECO:0000256" key="7">
    <source>
        <dbReference type="ARBA" id="ARBA00022962"/>
    </source>
</evidence>
<keyword evidence="11" id="KW-1185">Reference proteome</keyword>
<sequence>MCGIAGWVDWQRDLSNERRVLEGMTETLAPRGPDGAGIWLSERAAFGHRRLAVVDLAGGAQPMVASRHETESPVVTFNGEIYNFRELRTELAGRGHEFHTRSDTEVLLRAYLEWGPRCVDRFTGMFAFGIWDPHQRSLLLARDRLGVKPLFYLPYDGGVVFGSELKTLLAHPLVRPRVRAEGLAEMLCFTHTPGAGVFEDVRAVRAGHQVLVSGAGCTETPYWRLESRPHEDDLPATVHKVRSLLGEAVEQQLVADVEVGTLLSGGLDSSTVTALAAGAKSRAGTLITCSVDFQGADEYFRPNTVRPERDAEFARQVSEHVGSRHLEVVLTPEDVSLARSEALQARDLPGFGDINAAQCLMFRELKKHVTVALSGESADESFGGYQWFTPAGGLDAPAFPWTGNVPAIESVLAPELRKRLRMREYVADRYADALAEVPAVEGESAADASIRRMFHLNITRWLGVLLNFTDRMSMREGLEVRVPFCDHRLVEYLWNTPWAMKTAGGRVKGLLTDAAADLLPEAVLKRKKTSFPVDPHPGYERLLRGQLRDELADPGSRLAPLLDPVATVGLLERSRPATGVWRQVDTISFWLQTAEWMRSHQVTVDV</sequence>
<dbReference type="PROSITE" id="PS51278">
    <property type="entry name" value="GATASE_TYPE_2"/>
    <property type="match status" value="1"/>
</dbReference>
<protein>
    <recommendedName>
        <fullName evidence="3">asparagine synthase (glutamine-hydrolyzing)</fullName>
        <ecNumber evidence="3">6.3.5.4</ecNumber>
    </recommendedName>
</protein>
<evidence type="ECO:0000256" key="1">
    <source>
        <dbReference type="ARBA" id="ARBA00005187"/>
    </source>
</evidence>
<dbReference type="Gene3D" id="3.40.50.620">
    <property type="entry name" value="HUPs"/>
    <property type="match status" value="1"/>
</dbReference>
<feature type="domain" description="Glutamine amidotransferase type-2" evidence="9">
    <location>
        <begin position="2"/>
        <end position="215"/>
    </location>
</feature>
<evidence type="ECO:0000256" key="8">
    <source>
        <dbReference type="ARBA" id="ARBA00048741"/>
    </source>
</evidence>
<keyword evidence="4" id="KW-0547">Nucleotide-binding</keyword>
<dbReference type="PANTHER" id="PTHR43284">
    <property type="entry name" value="ASPARAGINE SYNTHETASE (GLUTAMINE-HYDROLYZING)"/>
    <property type="match status" value="1"/>
</dbReference>
<evidence type="ECO:0000256" key="6">
    <source>
        <dbReference type="ARBA" id="ARBA00022888"/>
    </source>
</evidence>
<name>A0ABX3JMG2_9PSEU</name>
<gene>
    <name evidence="10" type="ORF">B0293_04395</name>
</gene>
<evidence type="ECO:0000256" key="4">
    <source>
        <dbReference type="ARBA" id="ARBA00022741"/>
    </source>
</evidence>
<accession>A0ABX3JMG2</accession>
<keyword evidence="7" id="KW-0315">Glutamine amidotransferase</keyword>
<dbReference type="InterPro" id="IPR033738">
    <property type="entry name" value="AsnB_N"/>
</dbReference>
<keyword evidence="6" id="KW-0061">Asparagine biosynthesis</keyword>
<dbReference type="InterPro" id="IPR051786">
    <property type="entry name" value="ASN_synthetase/amidase"/>
</dbReference>